<organism evidence="9 10">
    <name type="scientific">Podospora fimiseda</name>
    <dbReference type="NCBI Taxonomy" id="252190"/>
    <lineage>
        <taxon>Eukaryota</taxon>
        <taxon>Fungi</taxon>
        <taxon>Dikarya</taxon>
        <taxon>Ascomycota</taxon>
        <taxon>Pezizomycotina</taxon>
        <taxon>Sordariomycetes</taxon>
        <taxon>Sordariomycetidae</taxon>
        <taxon>Sordariales</taxon>
        <taxon>Podosporaceae</taxon>
        <taxon>Podospora</taxon>
    </lineage>
</organism>
<gene>
    <name evidence="9" type="ORF">QBC38DRAFT_380858</name>
</gene>
<evidence type="ECO:0000256" key="3">
    <source>
        <dbReference type="ARBA" id="ARBA00022692"/>
    </source>
</evidence>
<feature type="compositionally biased region" description="Basic and acidic residues" evidence="6">
    <location>
        <begin position="92"/>
        <end position="108"/>
    </location>
</feature>
<reference evidence="9" key="2">
    <citation type="submission" date="2023-05" db="EMBL/GenBank/DDBJ databases">
        <authorList>
            <consortium name="Lawrence Berkeley National Laboratory"/>
            <person name="Steindorff A."/>
            <person name="Hensen N."/>
            <person name="Bonometti L."/>
            <person name="Westerberg I."/>
            <person name="Brannstrom I.O."/>
            <person name="Guillou S."/>
            <person name="Cros-Aarteil S."/>
            <person name="Calhoun S."/>
            <person name="Haridas S."/>
            <person name="Kuo A."/>
            <person name="Mondo S."/>
            <person name="Pangilinan J."/>
            <person name="Riley R."/>
            <person name="Labutti K."/>
            <person name="Andreopoulos B."/>
            <person name="Lipzen A."/>
            <person name="Chen C."/>
            <person name="Yanf M."/>
            <person name="Daum C."/>
            <person name="Ng V."/>
            <person name="Clum A."/>
            <person name="Ohm R."/>
            <person name="Martin F."/>
            <person name="Silar P."/>
            <person name="Natvig D."/>
            <person name="Lalanne C."/>
            <person name="Gautier V."/>
            <person name="Ament-Velasquez S.L."/>
            <person name="Kruys A."/>
            <person name="Hutchinson M.I."/>
            <person name="Powell A.J."/>
            <person name="Barry K."/>
            <person name="Miller A.N."/>
            <person name="Grigoriev I.V."/>
            <person name="Debuchy R."/>
            <person name="Gladieux P."/>
            <person name="Thoren M.H."/>
            <person name="Johannesson H."/>
        </authorList>
    </citation>
    <scope>NUCLEOTIDE SEQUENCE</scope>
    <source>
        <strain evidence="9">CBS 990.96</strain>
    </source>
</reference>
<feature type="transmembrane region" description="Helical" evidence="7">
    <location>
        <begin position="184"/>
        <end position="202"/>
    </location>
</feature>
<dbReference type="InterPro" id="IPR036259">
    <property type="entry name" value="MFS_trans_sf"/>
</dbReference>
<keyword evidence="3 7" id="KW-0812">Transmembrane</keyword>
<dbReference type="SUPFAM" id="SSF103473">
    <property type="entry name" value="MFS general substrate transporter"/>
    <property type="match status" value="1"/>
</dbReference>
<feature type="non-terminal residue" evidence="9">
    <location>
        <position position="590"/>
    </location>
</feature>
<evidence type="ECO:0000256" key="4">
    <source>
        <dbReference type="ARBA" id="ARBA00022989"/>
    </source>
</evidence>
<feature type="transmembrane region" description="Helical" evidence="7">
    <location>
        <begin position="356"/>
        <end position="373"/>
    </location>
</feature>
<feature type="compositionally biased region" description="Polar residues" evidence="6">
    <location>
        <begin position="81"/>
        <end position="91"/>
    </location>
</feature>
<proteinExistence type="predicted"/>
<evidence type="ECO:0000313" key="10">
    <source>
        <dbReference type="Proteomes" id="UP001301958"/>
    </source>
</evidence>
<evidence type="ECO:0000256" key="7">
    <source>
        <dbReference type="SAM" id="Phobius"/>
    </source>
</evidence>
<feature type="domain" description="Major facilitator superfamily (MFS) profile" evidence="8">
    <location>
        <begin position="119"/>
        <end position="578"/>
    </location>
</feature>
<keyword evidence="2" id="KW-0813">Transport</keyword>
<feature type="region of interest" description="Disordered" evidence="6">
    <location>
        <begin position="1"/>
        <end position="108"/>
    </location>
</feature>
<comment type="caution">
    <text evidence="9">The sequence shown here is derived from an EMBL/GenBank/DDBJ whole genome shotgun (WGS) entry which is preliminary data.</text>
</comment>
<dbReference type="EMBL" id="MU865291">
    <property type="protein sequence ID" value="KAK4231638.1"/>
    <property type="molecule type" value="Genomic_DNA"/>
</dbReference>
<feature type="transmembrane region" description="Helical" evidence="7">
    <location>
        <begin position="456"/>
        <end position="474"/>
    </location>
</feature>
<dbReference type="InterPro" id="IPR020846">
    <property type="entry name" value="MFS_dom"/>
</dbReference>
<name>A0AAN7BZ67_9PEZI</name>
<dbReference type="GO" id="GO:0022857">
    <property type="term" value="F:transmembrane transporter activity"/>
    <property type="evidence" value="ECO:0007669"/>
    <property type="project" value="InterPro"/>
</dbReference>
<dbReference type="AlphaFoldDB" id="A0AAN7BZ67"/>
<dbReference type="FunFam" id="1.20.1720.10:FF:000009">
    <property type="entry name" value="MFS multidrug transporter"/>
    <property type="match status" value="1"/>
</dbReference>
<feature type="transmembrane region" description="Helical" evidence="7">
    <location>
        <begin position="118"/>
        <end position="138"/>
    </location>
</feature>
<feature type="transmembrane region" description="Helical" evidence="7">
    <location>
        <begin position="525"/>
        <end position="546"/>
    </location>
</feature>
<dbReference type="Proteomes" id="UP001301958">
    <property type="component" value="Unassembled WGS sequence"/>
</dbReference>
<evidence type="ECO:0000259" key="8">
    <source>
        <dbReference type="PROSITE" id="PS50850"/>
    </source>
</evidence>
<protein>
    <submittedName>
        <fullName evidence="9">Major facilitator superfamily domain-containing protein</fullName>
    </submittedName>
</protein>
<evidence type="ECO:0000256" key="2">
    <source>
        <dbReference type="ARBA" id="ARBA00022448"/>
    </source>
</evidence>
<dbReference type="PANTHER" id="PTHR23502:SF26">
    <property type="entry name" value="MAJOR FACILITATOR SUPERFAMILY (MFS) PROFILE DOMAIN-CONTAINING PROTEIN"/>
    <property type="match status" value="1"/>
</dbReference>
<dbReference type="PANTHER" id="PTHR23502">
    <property type="entry name" value="MAJOR FACILITATOR SUPERFAMILY"/>
    <property type="match status" value="1"/>
</dbReference>
<dbReference type="Gene3D" id="1.20.1250.20">
    <property type="entry name" value="MFS general substrate transporter like domains"/>
    <property type="match status" value="1"/>
</dbReference>
<dbReference type="GO" id="GO:0005886">
    <property type="term" value="C:plasma membrane"/>
    <property type="evidence" value="ECO:0007669"/>
    <property type="project" value="TreeGrafter"/>
</dbReference>
<dbReference type="PRINTS" id="PR01036">
    <property type="entry name" value="TCRTETB"/>
</dbReference>
<dbReference type="Gene3D" id="1.20.1720.10">
    <property type="entry name" value="Multidrug resistance protein D"/>
    <property type="match status" value="1"/>
</dbReference>
<feature type="transmembrane region" description="Helical" evidence="7">
    <location>
        <begin position="214"/>
        <end position="231"/>
    </location>
</feature>
<feature type="transmembrane region" description="Helical" evidence="7">
    <location>
        <begin position="552"/>
        <end position="576"/>
    </location>
</feature>
<feature type="transmembrane region" description="Helical" evidence="7">
    <location>
        <begin position="243"/>
        <end position="265"/>
    </location>
</feature>
<reference evidence="9" key="1">
    <citation type="journal article" date="2023" name="Mol. Phylogenet. Evol.">
        <title>Genome-scale phylogeny and comparative genomics of the fungal order Sordariales.</title>
        <authorList>
            <person name="Hensen N."/>
            <person name="Bonometti L."/>
            <person name="Westerberg I."/>
            <person name="Brannstrom I.O."/>
            <person name="Guillou S."/>
            <person name="Cros-Aarteil S."/>
            <person name="Calhoun S."/>
            <person name="Haridas S."/>
            <person name="Kuo A."/>
            <person name="Mondo S."/>
            <person name="Pangilinan J."/>
            <person name="Riley R."/>
            <person name="LaButti K."/>
            <person name="Andreopoulos B."/>
            <person name="Lipzen A."/>
            <person name="Chen C."/>
            <person name="Yan M."/>
            <person name="Daum C."/>
            <person name="Ng V."/>
            <person name="Clum A."/>
            <person name="Steindorff A."/>
            <person name="Ohm R.A."/>
            <person name="Martin F."/>
            <person name="Silar P."/>
            <person name="Natvig D.O."/>
            <person name="Lalanne C."/>
            <person name="Gautier V."/>
            <person name="Ament-Velasquez S.L."/>
            <person name="Kruys A."/>
            <person name="Hutchinson M.I."/>
            <person name="Powell A.J."/>
            <person name="Barry K."/>
            <person name="Miller A.N."/>
            <person name="Grigoriev I.V."/>
            <person name="Debuchy R."/>
            <person name="Gladieux P."/>
            <person name="Hiltunen Thoren M."/>
            <person name="Johannesson H."/>
        </authorList>
    </citation>
    <scope>NUCLEOTIDE SEQUENCE</scope>
    <source>
        <strain evidence="9">CBS 990.96</strain>
    </source>
</reference>
<feature type="transmembrane region" description="Helical" evidence="7">
    <location>
        <begin position="271"/>
        <end position="293"/>
    </location>
</feature>
<accession>A0AAN7BZ67</accession>
<evidence type="ECO:0000256" key="5">
    <source>
        <dbReference type="ARBA" id="ARBA00023136"/>
    </source>
</evidence>
<dbReference type="InterPro" id="IPR011701">
    <property type="entry name" value="MFS"/>
</dbReference>
<feature type="transmembrane region" description="Helical" evidence="7">
    <location>
        <begin position="150"/>
        <end position="172"/>
    </location>
</feature>
<keyword evidence="10" id="KW-1185">Reference proteome</keyword>
<feature type="compositionally biased region" description="Low complexity" evidence="6">
    <location>
        <begin position="42"/>
        <end position="53"/>
    </location>
</feature>
<evidence type="ECO:0000256" key="6">
    <source>
        <dbReference type="SAM" id="MobiDB-lite"/>
    </source>
</evidence>
<dbReference type="PROSITE" id="PS50850">
    <property type="entry name" value="MFS"/>
    <property type="match status" value="1"/>
</dbReference>
<keyword evidence="4 7" id="KW-1133">Transmembrane helix</keyword>
<comment type="subcellular location">
    <subcellularLocation>
        <location evidence="1">Membrane</location>
        <topology evidence="1">Multi-pass membrane protein</topology>
    </subcellularLocation>
</comment>
<keyword evidence="5 7" id="KW-0472">Membrane</keyword>
<dbReference type="Pfam" id="PF07690">
    <property type="entry name" value="MFS_1"/>
    <property type="match status" value="1"/>
</dbReference>
<feature type="transmembrane region" description="Helical" evidence="7">
    <location>
        <begin position="393"/>
        <end position="414"/>
    </location>
</feature>
<sequence length="590" mass="64045">MATNHSRSASLDLPGSGYHHHGNDLGLRRTRSNTSLPPTIEPIPSDITSSPSSVNKKPKDQNATTDVRQGQVLEISFSDEGAQTPSSSTDSNKLEEKHASSEPNQEPHHVFSRREKWLIVWIVSLAGLFSPLSSNIYFPALGDISVHTHTSLATVSLTITTYMIVQGLAPSFWGPLSDTKGRRLTFIGTFIVYLIANLGLALNKTFAGLMVFRAFQAFGGAATISVGAGVISDITTPKERGGFLGSFGGIRMLGQSIGPVIGGIITEYFGYHAIFYFLLILGSISLLLITLFLPETLRSIAGNGSVPLKGFVRRPVISSHIKKHWTPRQDVVVSGPGKFSLGAVLHPLLSLREKEVLVTLLSGGIVYAIWSMVTSTTTALFQSRFDLSDLETGLVFLPNGAACVSGAYVTGKLLDRDYRIYESRYLDQHHLDHSQHISHKHLPRDFPIIKARLRSTWFLLPIFTIAVSVYGFSLNSSNSEGQKKGMILPLMLQFVIAFTATAVFTQNSALMVDLFCSKKAASATAVNNLVRCGIGAGGVAVVQFIIDGGLGAGWTFFMFGGVVLGLCWPLMGGMWVRGDLWRLASLRSRE</sequence>
<feature type="transmembrane region" description="Helical" evidence="7">
    <location>
        <begin position="486"/>
        <end position="504"/>
    </location>
</feature>
<evidence type="ECO:0000313" key="9">
    <source>
        <dbReference type="EMBL" id="KAK4231638.1"/>
    </source>
</evidence>
<evidence type="ECO:0000256" key="1">
    <source>
        <dbReference type="ARBA" id="ARBA00004141"/>
    </source>
</evidence>